<proteinExistence type="predicted"/>
<reference evidence="3" key="1">
    <citation type="submission" date="2016-10" db="EMBL/GenBank/DDBJ databases">
        <authorList>
            <person name="Varghese N."/>
        </authorList>
    </citation>
    <scope>NUCLEOTIDE SEQUENCE [LARGE SCALE GENOMIC DNA]</scope>
    <source>
        <strain evidence="3">DSM 17980</strain>
    </source>
</reference>
<keyword evidence="2" id="KW-0804">Transcription</keyword>
<protein>
    <submittedName>
        <fullName evidence="2">DNA-directed RNA polymerase specialized sigma subunit, sigma24 family</fullName>
    </submittedName>
</protein>
<dbReference type="RefSeq" id="WP_074952110.1">
    <property type="nucleotide sequence ID" value="NZ_FPBV01000009.1"/>
</dbReference>
<gene>
    <name evidence="2" type="ORF">SAMN05421543_10958</name>
</gene>
<dbReference type="GO" id="GO:0000428">
    <property type="term" value="C:DNA-directed RNA polymerase complex"/>
    <property type="evidence" value="ECO:0007669"/>
    <property type="project" value="UniProtKB-KW"/>
</dbReference>
<organism evidence="2 3">
    <name type="scientific">Alicyclobacillus macrosporangiidus</name>
    <dbReference type="NCBI Taxonomy" id="392015"/>
    <lineage>
        <taxon>Bacteria</taxon>
        <taxon>Bacillati</taxon>
        <taxon>Bacillota</taxon>
        <taxon>Bacilli</taxon>
        <taxon>Bacillales</taxon>
        <taxon>Alicyclobacillaceae</taxon>
        <taxon>Alicyclobacillus</taxon>
    </lineage>
</organism>
<dbReference type="Proteomes" id="UP000183508">
    <property type="component" value="Unassembled WGS sequence"/>
</dbReference>
<name>A0A1I7JAQ0_9BACL</name>
<keyword evidence="1" id="KW-1133">Transmembrane helix</keyword>
<dbReference type="AlphaFoldDB" id="A0A1I7JAQ0"/>
<evidence type="ECO:0000256" key="1">
    <source>
        <dbReference type="SAM" id="Phobius"/>
    </source>
</evidence>
<keyword evidence="1" id="KW-0472">Membrane</keyword>
<accession>A0A1I7JAQ0</accession>
<evidence type="ECO:0000313" key="3">
    <source>
        <dbReference type="Proteomes" id="UP000183508"/>
    </source>
</evidence>
<sequence>MHPLDEERRRLTAHWLEAYGERVLRLVYLYTGDEGQAQYAFQETFVALCRRPPRVADYVHEQDAVIAAALAVCATAGRGSVLAEDVASVGDPGGQPGTPPPAEAHPASALAEVVAGLEPALRTVWLASVFSDPSVQRLERLLLLPARVITRRWAAAQRQLAAEAAARGWPMPEDALEQVRWVEAHVADLQVPEWLYHRTEQWIRATAAQIEAERHHRGPVVWTVGAGFLLVFGLGAAVYGAHRPEAAAVTAPPPVTRPSAPGLPAPLEGLPVSENAQFRLPNDFRLDMLQRAALASDGLYLPQLLQATDSWPAIRLQKAPYSGSGSELDKALADAGQIEMVPPLDDRGSGQPVNWTIDDWSVHITGDWAVAIVTWKSAAGPDVVTQLYGLYLPSGSSGLLLSSGPAAAPPAVAVGGGRIVVQAAERPQGASGGAPIQVYTLSGEAPLRALVHAGQLNAPFGVMDKPAIVGGTLVFQGIRGQSDGPAPVTTAWYTLSWSGQLARYVGPPADGQPHWPVRGDAGDLWWCETTPDEDHRGQVHVWMGALTDASGAQAQEPAGQLEASVPFFTASDQRVAWVQTTGGVTQLVVASVN</sequence>
<evidence type="ECO:0000313" key="2">
    <source>
        <dbReference type="EMBL" id="SFU82300.1"/>
    </source>
</evidence>
<dbReference type="EMBL" id="FPBV01000009">
    <property type="protein sequence ID" value="SFU82300.1"/>
    <property type="molecule type" value="Genomic_DNA"/>
</dbReference>
<dbReference type="OrthoDB" id="2370113at2"/>
<feature type="transmembrane region" description="Helical" evidence="1">
    <location>
        <begin position="220"/>
        <end position="241"/>
    </location>
</feature>
<keyword evidence="2" id="KW-0240">DNA-directed RNA polymerase</keyword>
<keyword evidence="3" id="KW-1185">Reference proteome</keyword>
<keyword evidence="1" id="KW-0812">Transmembrane</keyword>
<dbReference type="STRING" id="392015.SAMN05421543_10958"/>